<dbReference type="EMBL" id="CP031337">
    <property type="protein sequence ID" value="AXK40403.1"/>
    <property type="molecule type" value="Genomic_DNA"/>
</dbReference>
<accession>A0A345Y901</accession>
<dbReference type="Gene3D" id="3.10.20.30">
    <property type="match status" value="1"/>
</dbReference>
<feature type="domain" description="Ubiquitin Mut7-C" evidence="2">
    <location>
        <begin position="1"/>
        <end position="80"/>
    </location>
</feature>
<gene>
    <name evidence="3" type="ORF">DWG20_13725</name>
</gene>
<sequence>MATVTFRFYEELNDFLPSSRRKTAFCYACAPGETVKHAIEALGVPHTEVELILVDGESVGFDRILTEGDRIAVYPVFEVFDVAPLLRLRESPLRVTRFVADAHLGALAAKLRMAGFDTLYDNHFDDDEIEALAVAERRIVLSRDRELLKRRAITHGCYVHAQKPAEQLREIFTRLDLFASARPFSLCMACNAPLREIAKGDIETRVPSDVFAGHARFVTCDVCRRVYWEGSHWRRMRALLDELASR</sequence>
<name>A0A345Y901_9NEIS</name>
<evidence type="ECO:0000313" key="4">
    <source>
        <dbReference type="Proteomes" id="UP000254537"/>
    </source>
</evidence>
<feature type="domain" description="Mut7-C RNAse" evidence="1">
    <location>
        <begin position="96"/>
        <end position="239"/>
    </location>
</feature>
<evidence type="ECO:0000259" key="2">
    <source>
        <dbReference type="Pfam" id="PF14451"/>
    </source>
</evidence>
<dbReference type="OrthoDB" id="9797655at2"/>
<dbReference type="InterPro" id="IPR002782">
    <property type="entry name" value="Mut7-C_RNAse_dom"/>
</dbReference>
<organism evidence="3 4">
    <name type="scientific">Crenobacter cavernae</name>
    <dbReference type="NCBI Taxonomy" id="2290923"/>
    <lineage>
        <taxon>Bacteria</taxon>
        <taxon>Pseudomonadati</taxon>
        <taxon>Pseudomonadota</taxon>
        <taxon>Betaproteobacteria</taxon>
        <taxon>Neisseriales</taxon>
        <taxon>Neisseriaceae</taxon>
        <taxon>Crenobacter</taxon>
    </lineage>
</organism>
<dbReference type="PANTHER" id="PTHR39081">
    <property type="entry name" value="MUT7-C DOMAIN-CONTAINING PROTEIN"/>
    <property type="match status" value="1"/>
</dbReference>
<dbReference type="InterPro" id="IPR012675">
    <property type="entry name" value="Beta-grasp_dom_sf"/>
</dbReference>
<protein>
    <submittedName>
        <fullName evidence="3">Twitching motility protein PilT</fullName>
    </submittedName>
</protein>
<reference evidence="3 4" key="1">
    <citation type="submission" date="2018-07" db="EMBL/GenBank/DDBJ databases">
        <title>Crenobacter cavernae sp. nov., isolated from a karst cave.</title>
        <authorList>
            <person name="Zhu H."/>
        </authorList>
    </citation>
    <scope>NUCLEOTIDE SEQUENCE [LARGE SCALE GENOMIC DNA]</scope>
    <source>
        <strain evidence="3 4">K1W11S-77</strain>
    </source>
</reference>
<proteinExistence type="predicted"/>
<dbReference type="PANTHER" id="PTHR39081:SF1">
    <property type="entry name" value="MUT7-C RNASE DOMAIN-CONTAINING PROTEIN"/>
    <property type="match status" value="1"/>
</dbReference>
<dbReference type="InterPro" id="IPR016155">
    <property type="entry name" value="Mopterin_synth/thiamin_S_b"/>
</dbReference>
<evidence type="ECO:0000259" key="1">
    <source>
        <dbReference type="Pfam" id="PF01927"/>
    </source>
</evidence>
<dbReference type="Proteomes" id="UP000254537">
    <property type="component" value="Chromosome"/>
</dbReference>
<dbReference type="SUPFAM" id="SSF54285">
    <property type="entry name" value="MoaD/ThiS"/>
    <property type="match status" value="1"/>
</dbReference>
<evidence type="ECO:0000313" key="3">
    <source>
        <dbReference type="EMBL" id="AXK40403.1"/>
    </source>
</evidence>
<dbReference type="KEGG" id="ccah:DWG20_13725"/>
<dbReference type="AlphaFoldDB" id="A0A345Y901"/>
<dbReference type="Pfam" id="PF14451">
    <property type="entry name" value="Ub-Mut7C"/>
    <property type="match status" value="1"/>
</dbReference>
<dbReference type="Pfam" id="PF01927">
    <property type="entry name" value="Mut7-C"/>
    <property type="match status" value="1"/>
</dbReference>
<dbReference type="InterPro" id="IPR027798">
    <property type="entry name" value="Ub_Mut7C"/>
</dbReference>
<dbReference type="RefSeq" id="WP_115434330.1">
    <property type="nucleotide sequence ID" value="NZ_CP031337.1"/>
</dbReference>